<organism evidence="2 3">
    <name type="scientific">Deinococcus roseus</name>
    <dbReference type="NCBI Taxonomy" id="392414"/>
    <lineage>
        <taxon>Bacteria</taxon>
        <taxon>Thermotogati</taxon>
        <taxon>Deinococcota</taxon>
        <taxon>Deinococci</taxon>
        <taxon>Deinococcales</taxon>
        <taxon>Deinococcaceae</taxon>
        <taxon>Deinococcus</taxon>
    </lineage>
</organism>
<dbReference type="Proteomes" id="UP000632222">
    <property type="component" value="Unassembled WGS sequence"/>
</dbReference>
<dbReference type="InterPro" id="IPR053146">
    <property type="entry name" value="QDO-like"/>
</dbReference>
<proteinExistence type="predicted"/>
<evidence type="ECO:0000313" key="3">
    <source>
        <dbReference type="Proteomes" id="UP000632222"/>
    </source>
</evidence>
<protein>
    <submittedName>
        <fullName evidence="2">Cupin</fullName>
    </submittedName>
</protein>
<accession>A0ABQ2D9I5</accession>
<dbReference type="Pfam" id="PF07883">
    <property type="entry name" value="Cupin_2"/>
    <property type="match status" value="1"/>
</dbReference>
<dbReference type="Gene3D" id="2.60.120.10">
    <property type="entry name" value="Jelly Rolls"/>
    <property type="match status" value="1"/>
</dbReference>
<dbReference type="InterPro" id="IPR013096">
    <property type="entry name" value="Cupin_2"/>
</dbReference>
<dbReference type="PANTHER" id="PTHR36440:SF1">
    <property type="entry name" value="PUTATIVE (AFU_ORTHOLOGUE AFUA_8G07350)-RELATED"/>
    <property type="match status" value="1"/>
</dbReference>
<dbReference type="CDD" id="cd02210">
    <property type="entry name" value="cupin_BLR2406-like"/>
    <property type="match status" value="1"/>
</dbReference>
<dbReference type="InterPro" id="IPR014710">
    <property type="entry name" value="RmlC-like_jellyroll"/>
</dbReference>
<evidence type="ECO:0000313" key="2">
    <source>
        <dbReference type="EMBL" id="GGJ50798.1"/>
    </source>
</evidence>
<name>A0ABQ2D9I5_9DEIO</name>
<dbReference type="SUPFAM" id="SSF51182">
    <property type="entry name" value="RmlC-like cupins"/>
    <property type="match status" value="1"/>
</dbReference>
<dbReference type="InterPro" id="IPR011051">
    <property type="entry name" value="RmlC_Cupin_sf"/>
</dbReference>
<gene>
    <name evidence="2" type="ORF">GCM10008938_41000</name>
</gene>
<dbReference type="PIRSF" id="PIRSF037087">
    <property type="entry name" value="UCP037087"/>
    <property type="match status" value="1"/>
</dbReference>
<feature type="domain" description="Cupin type-2" evidence="1">
    <location>
        <begin position="45"/>
        <end position="109"/>
    </location>
</feature>
<dbReference type="EMBL" id="BMOD01000022">
    <property type="protein sequence ID" value="GGJ50798.1"/>
    <property type="molecule type" value="Genomic_DNA"/>
</dbReference>
<keyword evidence="3" id="KW-1185">Reference proteome</keyword>
<dbReference type="InterPro" id="IPR017102">
    <property type="entry name" value="UCP037087"/>
</dbReference>
<reference evidence="3" key="1">
    <citation type="journal article" date="2019" name="Int. J. Syst. Evol. Microbiol.">
        <title>The Global Catalogue of Microorganisms (GCM) 10K type strain sequencing project: providing services to taxonomists for standard genome sequencing and annotation.</title>
        <authorList>
            <consortium name="The Broad Institute Genomics Platform"/>
            <consortium name="The Broad Institute Genome Sequencing Center for Infectious Disease"/>
            <person name="Wu L."/>
            <person name="Ma J."/>
        </authorList>
    </citation>
    <scope>NUCLEOTIDE SEQUENCE [LARGE SCALE GENOMIC DNA]</scope>
    <source>
        <strain evidence="3">JCM 14370</strain>
    </source>
</reference>
<comment type="caution">
    <text evidence="2">The sequence shown here is derived from an EMBL/GenBank/DDBJ whole genome shotgun (WGS) entry which is preliminary data.</text>
</comment>
<dbReference type="PANTHER" id="PTHR36440">
    <property type="entry name" value="PUTATIVE (AFU_ORTHOLOGUE AFUA_8G07350)-RELATED"/>
    <property type="match status" value="1"/>
</dbReference>
<dbReference type="RefSeq" id="WP_189006158.1">
    <property type="nucleotide sequence ID" value="NZ_BMOD01000022.1"/>
</dbReference>
<sequence>MESTLPTCTVVRSEEQYRGKQGLQYQMGISAQSTASQGLCLHLNTFLPGARAKAHLHQNHETAIYMLKGAVGMWYGEGLKEHLVVQAGDYLYIPANMPHLPYNLSETEEALAVLSRTDPNEQESVTLLPELDLVHL</sequence>
<evidence type="ECO:0000259" key="1">
    <source>
        <dbReference type="Pfam" id="PF07883"/>
    </source>
</evidence>